<name>A0A4U1C5H2_9SPHI</name>
<protein>
    <submittedName>
        <fullName evidence="1">Uncharacterized protein</fullName>
    </submittedName>
</protein>
<dbReference type="AlphaFoldDB" id="A0A4U1C5H2"/>
<proteinExistence type="predicted"/>
<accession>A0A4U1C5H2</accession>
<comment type="caution">
    <text evidence="1">The sequence shown here is derived from an EMBL/GenBank/DDBJ whole genome shotgun (WGS) entry which is preliminary data.</text>
</comment>
<keyword evidence="2" id="KW-1185">Reference proteome</keyword>
<dbReference type="EMBL" id="SWBP01000001">
    <property type="protein sequence ID" value="TKC00629.1"/>
    <property type="molecule type" value="Genomic_DNA"/>
</dbReference>
<dbReference type="RefSeq" id="WP_136824838.1">
    <property type="nucleotide sequence ID" value="NZ_SWBP01000001.1"/>
</dbReference>
<reference evidence="1 2" key="1">
    <citation type="submission" date="2019-04" db="EMBL/GenBank/DDBJ databases">
        <title>Pedobacter sp. AR-3-17 sp. nov., isolated from Arctic soil.</title>
        <authorList>
            <person name="Dahal R.H."/>
            <person name="Kim D.-U."/>
        </authorList>
    </citation>
    <scope>NUCLEOTIDE SEQUENCE [LARGE SCALE GENOMIC DNA]</scope>
    <source>
        <strain evidence="1 2">AR-3-17</strain>
    </source>
</reference>
<evidence type="ECO:0000313" key="2">
    <source>
        <dbReference type="Proteomes" id="UP000308181"/>
    </source>
</evidence>
<gene>
    <name evidence="1" type="ORF">FA046_02815</name>
</gene>
<dbReference type="OrthoDB" id="798998at2"/>
<sequence length="137" mass="15294">MKTLCCFITVIMFWSCNKPEEINCENLICTQEFRIVNVKFIDALGNAIEVKDFKSLNLRTNKDLTSSNYVDPINAKGYYTVVTDANTKDLSSKGDYIRVSAKHPVNGTIKEVDFVVSGGECACHISKISGPEEIVFK</sequence>
<organism evidence="1 2">
    <name type="scientific">Pedobacter cryophilus</name>
    <dbReference type="NCBI Taxonomy" id="2571271"/>
    <lineage>
        <taxon>Bacteria</taxon>
        <taxon>Pseudomonadati</taxon>
        <taxon>Bacteroidota</taxon>
        <taxon>Sphingobacteriia</taxon>
        <taxon>Sphingobacteriales</taxon>
        <taxon>Sphingobacteriaceae</taxon>
        <taxon>Pedobacter</taxon>
    </lineage>
</organism>
<dbReference type="Proteomes" id="UP000308181">
    <property type="component" value="Unassembled WGS sequence"/>
</dbReference>
<evidence type="ECO:0000313" key="1">
    <source>
        <dbReference type="EMBL" id="TKC00629.1"/>
    </source>
</evidence>